<gene>
    <name evidence="2" type="ORF">BDY21DRAFT_330448</name>
</gene>
<proteinExistence type="predicted"/>
<protein>
    <submittedName>
        <fullName evidence="2">Uncharacterized protein</fullName>
    </submittedName>
</protein>
<evidence type="ECO:0000256" key="1">
    <source>
        <dbReference type="SAM" id="MobiDB-lite"/>
    </source>
</evidence>
<reference evidence="2" key="1">
    <citation type="journal article" date="2020" name="Stud. Mycol.">
        <title>101 Dothideomycetes genomes: a test case for predicting lifestyles and emergence of pathogens.</title>
        <authorList>
            <person name="Haridas S."/>
            <person name="Albert R."/>
            <person name="Binder M."/>
            <person name="Bloem J."/>
            <person name="Labutti K."/>
            <person name="Salamov A."/>
            <person name="Andreopoulos B."/>
            <person name="Baker S."/>
            <person name="Barry K."/>
            <person name="Bills G."/>
            <person name="Bluhm B."/>
            <person name="Cannon C."/>
            <person name="Castanera R."/>
            <person name="Culley D."/>
            <person name="Daum C."/>
            <person name="Ezra D."/>
            <person name="Gonzalez J."/>
            <person name="Henrissat B."/>
            <person name="Kuo A."/>
            <person name="Liang C."/>
            <person name="Lipzen A."/>
            <person name="Lutzoni F."/>
            <person name="Magnuson J."/>
            <person name="Mondo S."/>
            <person name="Nolan M."/>
            <person name="Ohm R."/>
            <person name="Pangilinan J."/>
            <person name="Park H.-J."/>
            <person name="Ramirez L."/>
            <person name="Alfaro M."/>
            <person name="Sun H."/>
            <person name="Tritt A."/>
            <person name="Yoshinaga Y."/>
            <person name="Zwiers L.-H."/>
            <person name="Turgeon B."/>
            <person name="Goodwin S."/>
            <person name="Spatafora J."/>
            <person name="Crous P."/>
            <person name="Grigoriev I."/>
        </authorList>
    </citation>
    <scope>NUCLEOTIDE SEQUENCE</scope>
    <source>
        <strain evidence="2">ATCC 16933</strain>
    </source>
</reference>
<accession>A0A6A6PDQ1</accession>
<organism evidence="2 3">
    <name type="scientific">Lineolata rhizophorae</name>
    <dbReference type="NCBI Taxonomy" id="578093"/>
    <lineage>
        <taxon>Eukaryota</taxon>
        <taxon>Fungi</taxon>
        <taxon>Dikarya</taxon>
        <taxon>Ascomycota</taxon>
        <taxon>Pezizomycotina</taxon>
        <taxon>Dothideomycetes</taxon>
        <taxon>Dothideomycetes incertae sedis</taxon>
        <taxon>Lineolatales</taxon>
        <taxon>Lineolataceae</taxon>
        <taxon>Lineolata</taxon>
    </lineage>
</organism>
<dbReference type="EMBL" id="MU001670">
    <property type="protein sequence ID" value="KAF2462091.1"/>
    <property type="molecule type" value="Genomic_DNA"/>
</dbReference>
<dbReference type="Proteomes" id="UP000799766">
    <property type="component" value="Unassembled WGS sequence"/>
</dbReference>
<evidence type="ECO:0000313" key="3">
    <source>
        <dbReference type="Proteomes" id="UP000799766"/>
    </source>
</evidence>
<dbReference type="AlphaFoldDB" id="A0A6A6PDQ1"/>
<feature type="compositionally biased region" description="Polar residues" evidence="1">
    <location>
        <begin position="28"/>
        <end position="41"/>
    </location>
</feature>
<evidence type="ECO:0000313" key="2">
    <source>
        <dbReference type="EMBL" id="KAF2462091.1"/>
    </source>
</evidence>
<sequence length="53" mass="6005">MLLSKWFSSPISHHVPVPWQCRRKRPSTGASPSAPNDFNNCPPSPTRIPVHER</sequence>
<name>A0A6A6PDQ1_9PEZI</name>
<feature type="region of interest" description="Disordered" evidence="1">
    <location>
        <begin position="21"/>
        <end position="53"/>
    </location>
</feature>
<keyword evidence="3" id="KW-1185">Reference proteome</keyword>